<dbReference type="Proteomes" id="UP000307169">
    <property type="component" value="Unassembled WGS sequence"/>
</dbReference>
<dbReference type="FunFam" id="3.40.30.10:FF:000020">
    <property type="entry name" value="Peroxiredoxin"/>
    <property type="match status" value="1"/>
</dbReference>
<proteinExistence type="inferred from homology"/>
<dbReference type="GO" id="GO:0005739">
    <property type="term" value="C:mitochondrion"/>
    <property type="evidence" value="ECO:0007669"/>
    <property type="project" value="TreeGrafter"/>
</dbReference>
<keyword evidence="3 11" id="KW-0049">Antioxidant</keyword>
<evidence type="ECO:0000313" key="14">
    <source>
        <dbReference type="EMBL" id="TIB81124.1"/>
    </source>
</evidence>
<dbReference type="Pfam" id="PF08534">
    <property type="entry name" value="Redoxin"/>
    <property type="match status" value="1"/>
</dbReference>
<dbReference type="GO" id="GO:0005777">
    <property type="term" value="C:peroxisome"/>
    <property type="evidence" value="ECO:0007669"/>
    <property type="project" value="TreeGrafter"/>
</dbReference>
<dbReference type="AlphaFoldDB" id="A0A4T0NNR1"/>
<dbReference type="InterPro" id="IPR037944">
    <property type="entry name" value="PRX5-like"/>
</dbReference>
<keyword evidence="2 11" id="KW-0575">Peroxidase</keyword>
<dbReference type="GO" id="GO:0042744">
    <property type="term" value="P:hydrogen peroxide catabolic process"/>
    <property type="evidence" value="ECO:0007669"/>
    <property type="project" value="TreeGrafter"/>
</dbReference>
<evidence type="ECO:0000256" key="5">
    <source>
        <dbReference type="ARBA" id="ARBA00023284"/>
    </source>
</evidence>
<evidence type="ECO:0000256" key="11">
    <source>
        <dbReference type="RuleBase" id="RU366011"/>
    </source>
</evidence>
<accession>A0A4T0NNR1</accession>
<feature type="compositionally biased region" description="Low complexity" evidence="12">
    <location>
        <begin position="280"/>
        <end position="298"/>
    </location>
</feature>
<evidence type="ECO:0000256" key="10">
    <source>
        <dbReference type="PIRSR" id="PIRSR637944-1"/>
    </source>
</evidence>
<comment type="function">
    <text evidence="11">Thiol-specific peroxidase that catalyzes the reduction of hydrogen peroxide and organic hydroperoxides to water and alcohols, respectively. Plays a role in cell protection against oxidative stress by detoxifying peroxides.</text>
</comment>
<evidence type="ECO:0000256" key="4">
    <source>
        <dbReference type="ARBA" id="ARBA00023002"/>
    </source>
</evidence>
<evidence type="ECO:0000313" key="17">
    <source>
        <dbReference type="Proteomes" id="UP000310685"/>
    </source>
</evidence>
<comment type="caution">
    <text evidence="15">The sequence shown here is derived from an EMBL/GenBank/DDBJ whole genome shotgun (WGS) entry which is preliminary data.</text>
</comment>
<evidence type="ECO:0000259" key="13">
    <source>
        <dbReference type="PROSITE" id="PS51352"/>
    </source>
</evidence>
<dbReference type="InterPro" id="IPR013766">
    <property type="entry name" value="Thioredoxin_domain"/>
</dbReference>
<feature type="region of interest" description="Disordered" evidence="12">
    <location>
        <begin position="264"/>
        <end position="304"/>
    </location>
</feature>
<keyword evidence="4 11" id="KW-0560">Oxidoreductase</keyword>
<evidence type="ECO:0000256" key="7">
    <source>
        <dbReference type="ARBA" id="ARBA00074156"/>
    </source>
</evidence>
<comment type="subunit">
    <text evidence="6">Homodimer; disulfide-linked, upon oxidation.</text>
</comment>
<gene>
    <name evidence="15" type="ORF">E3Q17_02827</name>
    <name evidence="14" type="ORF">E3Q22_01355</name>
</gene>
<dbReference type="EMBL" id="SPRH01000034">
    <property type="protein sequence ID" value="TIB98899.1"/>
    <property type="molecule type" value="Genomic_DNA"/>
</dbReference>
<dbReference type="PANTHER" id="PTHR10430">
    <property type="entry name" value="PEROXIREDOXIN"/>
    <property type="match status" value="1"/>
</dbReference>
<protein>
    <recommendedName>
        <fullName evidence="7">Putative peroxiredoxin</fullName>
    </recommendedName>
    <alternativeName>
        <fullName evidence="8">Thioredoxin reductase</fullName>
    </alternativeName>
    <alternativeName>
        <fullName evidence="9">Thioredoxin-dependent peroxiredoxin</fullName>
    </alternativeName>
</protein>
<dbReference type="PROSITE" id="PS51352">
    <property type="entry name" value="THIOREDOXIN_2"/>
    <property type="match status" value="1"/>
</dbReference>
<dbReference type="CDD" id="cd03013">
    <property type="entry name" value="PRX5_like"/>
    <property type="match status" value="1"/>
</dbReference>
<evidence type="ECO:0000256" key="9">
    <source>
        <dbReference type="ARBA" id="ARBA00079296"/>
    </source>
</evidence>
<comment type="similarity">
    <text evidence="1 11">Belongs to the peroxiredoxin family. Prx5 subfamily.</text>
</comment>
<organism evidence="15 16">
    <name type="scientific">Wallemia mellicola</name>
    <dbReference type="NCBI Taxonomy" id="1708541"/>
    <lineage>
        <taxon>Eukaryota</taxon>
        <taxon>Fungi</taxon>
        <taxon>Dikarya</taxon>
        <taxon>Basidiomycota</taxon>
        <taxon>Wallemiomycotina</taxon>
        <taxon>Wallemiomycetes</taxon>
        <taxon>Wallemiales</taxon>
        <taxon>Wallemiaceae</taxon>
        <taxon>Wallemia</taxon>
    </lineage>
</organism>
<dbReference type="GO" id="GO:0034599">
    <property type="term" value="P:cellular response to oxidative stress"/>
    <property type="evidence" value="ECO:0007669"/>
    <property type="project" value="InterPro"/>
</dbReference>
<dbReference type="EMBL" id="SPRC01000010">
    <property type="protein sequence ID" value="TIB81124.1"/>
    <property type="molecule type" value="Genomic_DNA"/>
</dbReference>
<sequence>MTSSSLLLKNDNEDEMVANIGDVIPDAKFKYIPYTEESIDVCGVPVTLNAHSEWKNKKVVIISVPGAFTPSCHMKHLPPFIEKAQEIHDKGVDVIAFLSANDPFVLSAWGKSHNSDGSIIFISDTYAEFSKQLGLEADLTDKGMGLRTSRYALIIDDLKIRYVKKEEPGQLEFAQQARKSAELDNNPVIFQHPNPPNEAAAFSIYHESHNLATAPYYKDSAYLTGKEELRFDLINPQASGYEQLARKLKSHIRRRSYSISTGASEKISALSNRIPSRRNSLQSSPLSASSSTQSVPLLGNTSNK</sequence>
<name>A0A4T0NNR1_9BASI</name>
<evidence type="ECO:0000256" key="8">
    <source>
        <dbReference type="ARBA" id="ARBA00076301"/>
    </source>
</evidence>
<evidence type="ECO:0000256" key="12">
    <source>
        <dbReference type="SAM" id="MobiDB-lite"/>
    </source>
</evidence>
<dbReference type="InterPro" id="IPR036249">
    <property type="entry name" value="Thioredoxin-like_sf"/>
</dbReference>
<dbReference type="SUPFAM" id="SSF52833">
    <property type="entry name" value="Thioredoxin-like"/>
    <property type="match status" value="1"/>
</dbReference>
<evidence type="ECO:0000256" key="3">
    <source>
        <dbReference type="ARBA" id="ARBA00022862"/>
    </source>
</evidence>
<dbReference type="InterPro" id="IPR013740">
    <property type="entry name" value="Redoxin"/>
</dbReference>
<dbReference type="Proteomes" id="UP000310685">
    <property type="component" value="Unassembled WGS sequence"/>
</dbReference>
<reference evidence="16 17" key="1">
    <citation type="submission" date="2019-03" db="EMBL/GenBank/DDBJ databases">
        <title>Sequencing 25 genomes of Wallemia mellicola.</title>
        <authorList>
            <person name="Gostincar C."/>
        </authorList>
    </citation>
    <scope>NUCLEOTIDE SEQUENCE [LARGE SCALE GENOMIC DNA]</scope>
    <source>
        <strain evidence="15 16">EXF-1262</strain>
        <strain evidence="14 17">EXF-6152</strain>
    </source>
</reference>
<evidence type="ECO:0000313" key="16">
    <source>
        <dbReference type="Proteomes" id="UP000307169"/>
    </source>
</evidence>
<feature type="domain" description="Thioredoxin" evidence="13">
    <location>
        <begin position="18"/>
        <end position="185"/>
    </location>
</feature>
<keyword evidence="5 11" id="KW-0676">Redox-active center</keyword>
<dbReference type="PANTHER" id="PTHR10430:SF16">
    <property type="entry name" value="PEROXIREDOXIN-5, MITOCHONDRIAL"/>
    <property type="match status" value="1"/>
</dbReference>
<dbReference type="GO" id="GO:0008379">
    <property type="term" value="F:thioredoxin peroxidase activity"/>
    <property type="evidence" value="ECO:0007669"/>
    <property type="project" value="InterPro"/>
</dbReference>
<evidence type="ECO:0000313" key="15">
    <source>
        <dbReference type="EMBL" id="TIB98899.1"/>
    </source>
</evidence>
<evidence type="ECO:0000256" key="2">
    <source>
        <dbReference type="ARBA" id="ARBA00022559"/>
    </source>
</evidence>
<dbReference type="Gene3D" id="3.40.30.10">
    <property type="entry name" value="Glutaredoxin"/>
    <property type="match status" value="1"/>
</dbReference>
<feature type="active site" description="Cysteine sulfenic acid (-SOH) intermediate" evidence="10">
    <location>
        <position position="72"/>
    </location>
</feature>
<feature type="compositionally biased region" description="Polar residues" evidence="12">
    <location>
        <begin position="264"/>
        <end position="279"/>
    </location>
</feature>
<evidence type="ECO:0000256" key="1">
    <source>
        <dbReference type="ARBA" id="ARBA00010505"/>
    </source>
</evidence>
<evidence type="ECO:0000256" key="6">
    <source>
        <dbReference type="ARBA" id="ARBA00063543"/>
    </source>
</evidence>
<dbReference type="GO" id="GO:0045454">
    <property type="term" value="P:cell redox homeostasis"/>
    <property type="evidence" value="ECO:0007669"/>
    <property type="project" value="TreeGrafter"/>
</dbReference>